<accession>A0AAV2BHS6</accession>
<reference evidence="1 2" key="1">
    <citation type="submission" date="2024-04" db="EMBL/GenBank/DDBJ databases">
        <authorList>
            <person name="Rising A."/>
            <person name="Reimegard J."/>
            <person name="Sonavane S."/>
            <person name="Akerstrom W."/>
            <person name="Nylinder S."/>
            <person name="Hedman E."/>
            <person name="Kallberg Y."/>
        </authorList>
    </citation>
    <scope>NUCLEOTIDE SEQUENCE [LARGE SCALE GENOMIC DNA]</scope>
</reference>
<name>A0AAV2BHS6_9ARAC</name>
<organism evidence="1 2">
    <name type="scientific">Larinioides sclopetarius</name>
    <dbReference type="NCBI Taxonomy" id="280406"/>
    <lineage>
        <taxon>Eukaryota</taxon>
        <taxon>Metazoa</taxon>
        <taxon>Ecdysozoa</taxon>
        <taxon>Arthropoda</taxon>
        <taxon>Chelicerata</taxon>
        <taxon>Arachnida</taxon>
        <taxon>Araneae</taxon>
        <taxon>Araneomorphae</taxon>
        <taxon>Entelegynae</taxon>
        <taxon>Araneoidea</taxon>
        <taxon>Araneidae</taxon>
        <taxon>Larinioides</taxon>
    </lineage>
</organism>
<evidence type="ECO:0000313" key="2">
    <source>
        <dbReference type="Proteomes" id="UP001497382"/>
    </source>
</evidence>
<proteinExistence type="predicted"/>
<sequence>MEGGRSKNPLSLRPVRRARGDNRRTLVIKDGWTSYHVQETSKKYRNLNNAMWIVSYSGYGNSYKDAD</sequence>
<comment type="caution">
    <text evidence="1">The sequence shown here is derived from an EMBL/GenBank/DDBJ whole genome shotgun (WGS) entry which is preliminary data.</text>
</comment>
<dbReference type="Proteomes" id="UP001497382">
    <property type="component" value="Unassembled WGS sequence"/>
</dbReference>
<dbReference type="EMBL" id="CAXIEN010000372">
    <property type="protein sequence ID" value="CAL1295487.1"/>
    <property type="molecule type" value="Genomic_DNA"/>
</dbReference>
<gene>
    <name evidence="1" type="ORF">LARSCL_LOCUS19295</name>
</gene>
<keyword evidence="2" id="KW-1185">Reference proteome</keyword>
<evidence type="ECO:0000313" key="1">
    <source>
        <dbReference type="EMBL" id="CAL1295487.1"/>
    </source>
</evidence>
<dbReference type="AlphaFoldDB" id="A0AAV2BHS6"/>
<protein>
    <submittedName>
        <fullName evidence="1">Uncharacterized protein</fullName>
    </submittedName>
</protein>